<sequence length="483" mass="55793">MSEHKEIKPTHPTILLLACGVMEVTWLSAWAIFIMFSLAQRLFPLPAAIVAFSIAAALTFFIRGRGWRWITIIGLHLLICLPVALYIIYAFNYWSYPFWSRAWTDALFNTPDGHPKWLILSLTLFWALLFWMGGIQFTRWSNTYRNVCRRFDLGLGMLLGLFLIKLMVLIRDGVPLVDPLTKWLILPFLLFGMIAIGSARNRNHTPKTYRAGYRLIGVVLSFAFVVIMSGGGLLAFFWTYFMMTAETGYDLLKQGIKPLVPMFKAVLLFWLMPHGGGVAPVDTRRDITIGNANLSPGETNWWTALLEKILTSSIGGILGIIIVVVLGIGIWHFIRWSLSKTTRSKQKHIYLKRLLALLLQIPIFFRSCVTWIFSRLRGYSTATQFYRLLIVWGRRSGLSHRSSETPWEYGSRLSHYFPAIYQEIMLIVELFQQEVYNEDPLNSQQITQASQALHQLRSPIHWWHRFRIWLRKDTGEVFRTPVV</sequence>
<dbReference type="PROSITE" id="PS51257">
    <property type="entry name" value="PROKAR_LIPOPROTEIN"/>
    <property type="match status" value="1"/>
</dbReference>
<feature type="transmembrane region" description="Helical" evidence="1">
    <location>
        <begin position="117"/>
        <end position="138"/>
    </location>
</feature>
<comment type="caution">
    <text evidence="3">The sequence shown here is derived from an EMBL/GenBank/DDBJ whole genome shotgun (WGS) entry which is preliminary data.</text>
</comment>
<dbReference type="InterPro" id="IPR025403">
    <property type="entry name" value="TgpA-like_C"/>
</dbReference>
<feature type="transmembrane region" description="Helical" evidence="1">
    <location>
        <begin position="211"/>
        <end position="241"/>
    </location>
</feature>
<evidence type="ECO:0000259" key="2">
    <source>
        <dbReference type="Pfam" id="PF13559"/>
    </source>
</evidence>
<keyword evidence="1" id="KW-0812">Transmembrane</keyword>
<reference evidence="3" key="1">
    <citation type="journal article" date="2015" name="Proc. Natl. Acad. Sci. U.S.A.">
        <title>Networks of energetic and metabolic interactions define dynamics in microbial communities.</title>
        <authorList>
            <person name="Embree M."/>
            <person name="Liu J.K."/>
            <person name="Al-Bassam M.M."/>
            <person name="Zengler K."/>
        </authorList>
    </citation>
    <scope>NUCLEOTIDE SEQUENCE</scope>
</reference>
<name>A0A0W8FT46_9ZZZZ</name>
<dbReference type="EMBL" id="LNQE01000876">
    <property type="protein sequence ID" value="KUG23954.1"/>
    <property type="molecule type" value="Genomic_DNA"/>
</dbReference>
<dbReference type="Pfam" id="PF13559">
    <property type="entry name" value="DUF4129"/>
    <property type="match status" value="1"/>
</dbReference>
<feature type="transmembrane region" description="Helical" evidence="1">
    <location>
        <begin position="42"/>
        <end position="62"/>
    </location>
</feature>
<feature type="domain" description="Protein-glutamine gamma-glutamyltransferase-like C-terminal" evidence="2">
    <location>
        <begin position="386"/>
        <end position="453"/>
    </location>
</feature>
<protein>
    <recommendedName>
        <fullName evidence="2">Protein-glutamine gamma-glutamyltransferase-like C-terminal domain-containing protein</fullName>
    </recommendedName>
</protein>
<feature type="transmembrane region" description="Helical" evidence="1">
    <location>
        <begin position="309"/>
        <end position="334"/>
    </location>
</feature>
<accession>A0A0W8FT46</accession>
<feature type="transmembrane region" description="Helical" evidence="1">
    <location>
        <begin position="150"/>
        <end position="170"/>
    </location>
</feature>
<keyword evidence="1" id="KW-1133">Transmembrane helix</keyword>
<evidence type="ECO:0000313" key="3">
    <source>
        <dbReference type="EMBL" id="KUG23954.1"/>
    </source>
</evidence>
<feature type="transmembrane region" description="Helical" evidence="1">
    <location>
        <begin position="354"/>
        <end position="373"/>
    </location>
</feature>
<gene>
    <name evidence="3" type="ORF">ASZ90_006252</name>
</gene>
<evidence type="ECO:0000256" key="1">
    <source>
        <dbReference type="SAM" id="Phobius"/>
    </source>
</evidence>
<feature type="transmembrane region" description="Helical" evidence="1">
    <location>
        <begin position="12"/>
        <end position="36"/>
    </location>
</feature>
<keyword evidence="1" id="KW-0472">Membrane</keyword>
<feature type="transmembrane region" description="Helical" evidence="1">
    <location>
        <begin position="182"/>
        <end position="199"/>
    </location>
</feature>
<organism evidence="3">
    <name type="scientific">hydrocarbon metagenome</name>
    <dbReference type="NCBI Taxonomy" id="938273"/>
    <lineage>
        <taxon>unclassified sequences</taxon>
        <taxon>metagenomes</taxon>
        <taxon>ecological metagenomes</taxon>
    </lineage>
</organism>
<proteinExistence type="predicted"/>
<feature type="transmembrane region" description="Helical" evidence="1">
    <location>
        <begin position="69"/>
        <end position="91"/>
    </location>
</feature>
<dbReference type="AlphaFoldDB" id="A0A0W8FT46"/>